<protein>
    <recommendedName>
        <fullName evidence="3">Luciferase-like domain-containing protein</fullName>
    </recommendedName>
</protein>
<dbReference type="InterPro" id="IPR011251">
    <property type="entry name" value="Luciferase-like_dom"/>
</dbReference>
<dbReference type="PANTHER" id="PTHR30137:SF8">
    <property type="entry name" value="BLR5498 PROTEIN"/>
    <property type="match status" value="1"/>
</dbReference>
<dbReference type="EMBL" id="BAAAHP010000268">
    <property type="protein sequence ID" value="GAA0904742.1"/>
    <property type="molecule type" value="Genomic_DNA"/>
</dbReference>
<dbReference type="InterPro" id="IPR050766">
    <property type="entry name" value="Bact_Lucif_Oxidored"/>
</dbReference>
<evidence type="ECO:0000313" key="5">
    <source>
        <dbReference type="Proteomes" id="UP001499967"/>
    </source>
</evidence>
<keyword evidence="5" id="KW-1185">Reference proteome</keyword>
<comment type="caution">
    <text evidence="4">The sequence shown here is derived from an EMBL/GenBank/DDBJ whole genome shotgun (WGS) entry which is preliminary data.</text>
</comment>
<evidence type="ECO:0000259" key="3">
    <source>
        <dbReference type="Pfam" id="PF00296"/>
    </source>
</evidence>
<accession>A0ABP3YWM4</accession>
<organism evidence="4 5">
    <name type="scientific">Pseudonocardia zijingensis</name>
    <dbReference type="NCBI Taxonomy" id="153376"/>
    <lineage>
        <taxon>Bacteria</taxon>
        <taxon>Bacillati</taxon>
        <taxon>Actinomycetota</taxon>
        <taxon>Actinomycetes</taxon>
        <taxon>Pseudonocardiales</taxon>
        <taxon>Pseudonocardiaceae</taxon>
        <taxon>Pseudonocardia</taxon>
    </lineage>
</organism>
<dbReference type="Gene3D" id="3.20.20.30">
    <property type="entry name" value="Luciferase-like domain"/>
    <property type="match status" value="1"/>
</dbReference>
<sequence>MVPHFGLVLCSQFPPGDDAGARFAEQVQQVHHARDHGFGSVWATQHYLAEEVQYLHPLAVLGRLVPETGDMRIGTAISLMALAHPVDLAEQFATLDILSGGRLVVGAGLGYRDVEFDAFGVPRDRRLRRFRENLDLVRRLWTEDEVHFEGDAGRIDGIRPLLRPVQRPHPPIWLAGHTDAALTRTAGTGLPWLAAAAHVDADYLRTQARFFRERCAEHGREAEINVLQEVYVGADDDSAVEDVREALAAKYRTYRAWGQDAILPESQSFDREFDELRRGRFILGGPRTCRDRLAELIETVGPAHVLLRPQWPGLPHDRVMESLRRLTGDVLPALAGVAA</sequence>
<dbReference type="SUPFAM" id="SSF51679">
    <property type="entry name" value="Bacterial luciferase-like"/>
    <property type="match status" value="1"/>
</dbReference>
<evidence type="ECO:0000256" key="1">
    <source>
        <dbReference type="ARBA" id="ARBA00023002"/>
    </source>
</evidence>
<reference evidence="5" key="1">
    <citation type="journal article" date="2019" name="Int. J. Syst. Evol. Microbiol.">
        <title>The Global Catalogue of Microorganisms (GCM) 10K type strain sequencing project: providing services to taxonomists for standard genome sequencing and annotation.</title>
        <authorList>
            <consortium name="The Broad Institute Genomics Platform"/>
            <consortium name="The Broad Institute Genome Sequencing Center for Infectious Disease"/>
            <person name="Wu L."/>
            <person name="Ma J."/>
        </authorList>
    </citation>
    <scope>NUCLEOTIDE SEQUENCE [LARGE SCALE GENOMIC DNA]</scope>
    <source>
        <strain evidence="5">JCM 11117</strain>
    </source>
</reference>
<keyword evidence="1" id="KW-0560">Oxidoreductase</keyword>
<feature type="domain" description="Luciferase-like" evidence="3">
    <location>
        <begin position="5"/>
        <end position="299"/>
    </location>
</feature>
<dbReference type="PANTHER" id="PTHR30137">
    <property type="entry name" value="LUCIFERASE-LIKE MONOOXYGENASE"/>
    <property type="match status" value="1"/>
</dbReference>
<evidence type="ECO:0000256" key="2">
    <source>
        <dbReference type="ARBA" id="ARBA00023033"/>
    </source>
</evidence>
<gene>
    <name evidence="4" type="ORF">GCM10009559_72590</name>
</gene>
<dbReference type="RefSeq" id="WP_343946342.1">
    <property type="nucleotide sequence ID" value="NZ_BAAAHP010000268.1"/>
</dbReference>
<name>A0ABP3YWM4_9PSEU</name>
<keyword evidence="2" id="KW-0503">Monooxygenase</keyword>
<dbReference type="InterPro" id="IPR036661">
    <property type="entry name" value="Luciferase-like_sf"/>
</dbReference>
<proteinExistence type="predicted"/>
<evidence type="ECO:0000313" key="4">
    <source>
        <dbReference type="EMBL" id="GAA0904742.1"/>
    </source>
</evidence>
<dbReference type="Proteomes" id="UP001499967">
    <property type="component" value="Unassembled WGS sequence"/>
</dbReference>
<dbReference type="Pfam" id="PF00296">
    <property type="entry name" value="Bac_luciferase"/>
    <property type="match status" value="1"/>
</dbReference>